<protein>
    <recommendedName>
        <fullName evidence="1">N-acetyltransferase domain-containing protein</fullName>
    </recommendedName>
</protein>
<dbReference type="STRING" id="927665.HMPREF1535_03450"/>
<accession>A0A0F5J608</accession>
<proteinExistence type="predicted"/>
<gene>
    <name evidence="2" type="ORF">HMPREF1535_03450</name>
</gene>
<dbReference type="PROSITE" id="PS51729">
    <property type="entry name" value="GNAT_YJDJ"/>
    <property type="match status" value="1"/>
</dbReference>
<reference evidence="2 3" key="1">
    <citation type="submission" date="2013-04" db="EMBL/GenBank/DDBJ databases">
        <title>The Genome Sequence of Parabacteroides goldsteinii DSM 19448.</title>
        <authorList>
            <consortium name="The Broad Institute Genomics Platform"/>
            <person name="Earl A."/>
            <person name="Ward D."/>
            <person name="Feldgarden M."/>
            <person name="Gevers D."/>
            <person name="Martens E."/>
            <person name="Sakamoto M."/>
            <person name="Benno Y."/>
            <person name="Song Y."/>
            <person name="Liu C."/>
            <person name="Lee J."/>
            <person name="Bolanos M."/>
            <person name="Vaisanen M.L."/>
            <person name="Finegold S.M."/>
            <person name="Walker B."/>
            <person name="Young S."/>
            <person name="Zeng Q."/>
            <person name="Gargeya S."/>
            <person name="Fitzgerald M."/>
            <person name="Haas B."/>
            <person name="Abouelleil A."/>
            <person name="Allen A.W."/>
            <person name="Alvarado L."/>
            <person name="Arachchi H.M."/>
            <person name="Berlin A.M."/>
            <person name="Chapman S.B."/>
            <person name="Gainer-Dewar J."/>
            <person name="Goldberg J."/>
            <person name="Griggs A."/>
            <person name="Gujja S."/>
            <person name="Hansen M."/>
            <person name="Howarth C."/>
            <person name="Imamovic A."/>
            <person name="Ireland A."/>
            <person name="Larimer J."/>
            <person name="McCowan C."/>
            <person name="Murphy C."/>
            <person name="Pearson M."/>
            <person name="Poon T.W."/>
            <person name="Priest M."/>
            <person name="Roberts A."/>
            <person name="Saif S."/>
            <person name="Shea T."/>
            <person name="Sisk P."/>
            <person name="Sykes S."/>
            <person name="Wortman J."/>
            <person name="Nusbaum C."/>
            <person name="Birren B."/>
        </authorList>
    </citation>
    <scope>NUCLEOTIDE SEQUENCE [LARGE SCALE GENOMIC DNA]</scope>
    <source>
        <strain evidence="2 3">DSM 19448</strain>
    </source>
</reference>
<feature type="domain" description="N-acetyltransferase" evidence="1">
    <location>
        <begin position="7"/>
        <end position="93"/>
    </location>
</feature>
<dbReference type="PANTHER" id="PTHR31435">
    <property type="entry name" value="PROTEIN NATD1"/>
    <property type="match status" value="1"/>
</dbReference>
<evidence type="ECO:0000313" key="3">
    <source>
        <dbReference type="Proteomes" id="UP000033047"/>
    </source>
</evidence>
<dbReference type="EMBL" id="AQHV01000015">
    <property type="protein sequence ID" value="KKB53224.1"/>
    <property type="molecule type" value="Genomic_DNA"/>
</dbReference>
<dbReference type="InterPro" id="IPR031165">
    <property type="entry name" value="GNAT_YJDJ"/>
</dbReference>
<sequence>MDDYELIDNEERHQYEFHIGKYVPKIEYIKTKNGEIYLTHTEVPVALEGKGVGSQLAEKVLKDIEKQELRLVPLCPFVAGYIQKHPDWRRIVMRGINIG</sequence>
<dbReference type="SUPFAM" id="SSF55729">
    <property type="entry name" value="Acyl-CoA N-acyltransferases (Nat)"/>
    <property type="match status" value="1"/>
</dbReference>
<dbReference type="InterPro" id="IPR016181">
    <property type="entry name" value="Acyl_CoA_acyltransferase"/>
</dbReference>
<comment type="caution">
    <text evidence="2">The sequence shown here is derived from an EMBL/GenBank/DDBJ whole genome shotgun (WGS) entry which is preliminary data.</text>
</comment>
<organism evidence="2 3">
    <name type="scientific">Parabacteroides goldsteinii DSM 19448 = WAL 12034</name>
    <dbReference type="NCBI Taxonomy" id="927665"/>
    <lineage>
        <taxon>Bacteria</taxon>
        <taxon>Pseudomonadati</taxon>
        <taxon>Bacteroidota</taxon>
        <taxon>Bacteroidia</taxon>
        <taxon>Bacteroidales</taxon>
        <taxon>Tannerellaceae</taxon>
        <taxon>Parabacteroides</taxon>
    </lineage>
</organism>
<evidence type="ECO:0000259" key="1">
    <source>
        <dbReference type="PROSITE" id="PS51729"/>
    </source>
</evidence>
<dbReference type="PANTHER" id="PTHR31435:SF10">
    <property type="entry name" value="BSR4717 PROTEIN"/>
    <property type="match status" value="1"/>
</dbReference>
<dbReference type="RefSeq" id="WP_046146902.1">
    <property type="nucleotide sequence ID" value="NZ_KQ033913.1"/>
</dbReference>
<name>A0A0F5J608_9BACT</name>
<dbReference type="Proteomes" id="UP000033047">
    <property type="component" value="Unassembled WGS sequence"/>
</dbReference>
<evidence type="ECO:0000313" key="2">
    <source>
        <dbReference type="EMBL" id="KKB53224.1"/>
    </source>
</evidence>
<dbReference type="InterPro" id="IPR045057">
    <property type="entry name" value="Gcn5-rel_NAT"/>
</dbReference>
<dbReference type="Pfam" id="PF14542">
    <property type="entry name" value="Acetyltransf_CG"/>
    <property type="match status" value="1"/>
</dbReference>
<dbReference type="HOGENOM" id="CLU_132888_0_2_10"/>
<dbReference type="Gene3D" id="3.40.630.30">
    <property type="match status" value="1"/>
</dbReference>
<dbReference type="PATRIC" id="fig|927665.4.peg.3543"/>
<dbReference type="AlphaFoldDB" id="A0A0F5J608"/>